<evidence type="ECO:0000256" key="1">
    <source>
        <dbReference type="ARBA" id="ARBA00022679"/>
    </source>
</evidence>
<comment type="similarity">
    <text evidence="4">Belongs to the ubiquitin-conjugating enzyme family.</text>
</comment>
<feature type="active site" description="Glycyl thioester intermediate" evidence="3">
    <location>
        <position position="86"/>
    </location>
</feature>
<dbReference type="InterPro" id="IPR000608">
    <property type="entry name" value="UBC"/>
</dbReference>
<accession>A0A9D4PJN1</accession>
<reference evidence="6" key="1">
    <citation type="journal article" date="2020" name="Cell">
        <title>Large-Scale Comparative Analyses of Tick Genomes Elucidate Their Genetic Diversity and Vector Capacities.</title>
        <authorList>
            <consortium name="Tick Genome and Microbiome Consortium (TIGMIC)"/>
            <person name="Jia N."/>
            <person name="Wang J."/>
            <person name="Shi W."/>
            <person name="Du L."/>
            <person name="Sun Y."/>
            <person name="Zhan W."/>
            <person name="Jiang J.F."/>
            <person name="Wang Q."/>
            <person name="Zhang B."/>
            <person name="Ji P."/>
            <person name="Bell-Sakyi L."/>
            <person name="Cui X.M."/>
            <person name="Yuan T.T."/>
            <person name="Jiang B.G."/>
            <person name="Yang W.F."/>
            <person name="Lam T.T."/>
            <person name="Chang Q.C."/>
            <person name="Ding S.J."/>
            <person name="Wang X.J."/>
            <person name="Zhu J.G."/>
            <person name="Ruan X.D."/>
            <person name="Zhao L."/>
            <person name="Wei J.T."/>
            <person name="Ye R.Z."/>
            <person name="Que T.C."/>
            <person name="Du C.H."/>
            <person name="Zhou Y.H."/>
            <person name="Cheng J.X."/>
            <person name="Dai P.F."/>
            <person name="Guo W.B."/>
            <person name="Han X.H."/>
            <person name="Huang E.J."/>
            <person name="Li L.F."/>
            <person name="Wei W."/>
            <person name="Gao Y.C."/>
            <person name="Liu J.Z."/>
            <person name="Shao H.Z."/>
            <person name="Wang X."/>
            <person name="Wang C.C."/>
            <person name="Yang T.C."/>
            <person name="Huo Q.B."/>
            <person name="Li W."/>
            <person name="Chen H.Y."/>
            <person name="Chen S.E."/>
            <person name="Zhou L.G."/>
            <person name="Ni X.B."/>
            <person name="Tian J.H."/>
            <person name="Sheng Y."/>
            <person name="Liu T."/>
            <person name="Pan Y.S."/>
            <person name="Xia L.Y."/>
            <person name="Li J."/>
            <person name="Zhao F."/>
            <person name="Cao W.C."/>
        </authorList>
    </citation>
    <scope>NUCLEOTIDE SEQUENCE</scope>
    <source>
        <strain evidence="6">Rsan-2018</strain>
    </source>
</reference>
<dbReference type="VEuPathDB" id="VectorBase:RSAN_033316"/>
<organism evidence="6 7">
    <name type="scientific">Rhipicephalus sanguineus</name>
    <name type="common">Brown dog tick</name>
    <name type="synonym">Ixodes sanguineus</name>
    <dbReference type="NCBI Taxonomy" id="34632"/>
    <lineage>
        <taxon>Eukaryota</taxon>
        <taxon>Metazoa</taxon>
        <taxon>Ecdysozoa</taxon>
        <taxon>Arthropoda</taxon>
        <taxon>Chelicerata</taxon>
        <taxon>Arachnida</taxon>
        <taxon>Acari</taxon>
        <taxon>Parasitiformes</taxon>
        <taxon>Ixodida</taxon>
        <taxon>Ixodoidea</taxon>
        <taxon>Ixodidae</taxon>
        <taxon>Rhipicephalinae</taxon>
        <taxon>Rhipicephalus</taxon>
        <taxon>Rhipicephalus</taxon>
    </lineage>
</organism>
<evidence type="ECO:0000259" key="5">
    <source>
        <dbReference type="PROSITE" id="PS50127"/>
    </source>
</evidence>
<dbReference type="GO" id="GO:0016740">
    <property type="term" value="F:transferase activity"/>
    <property type="evidence" value="ECO:0007669"/>
    <property type="project" value="UniProtKB-KW"/>
</dbReference>
<dbReference type="OMA" id="QYNATAR"/>
<dbReference type="EMBL" id="JABSTV010001253">
    <property type="protein sequence ID" value="KAH7944442.1"/>
    <property type="molecule type" value="Genomic_DNA"/>
</dbReference>
<gene>
    <name evidence="6" type="ORF">HPB52_019712</name>
</gene>
<dbReference type="InterPro" id="IPR016135">
    <property type="entry name" value="UBQ-conjugating_enzyme/RWD"/>
</dbReference>
<dbReference type="FunFam" id="3.10.110.10:FF:000002">
    <property type="entry name" value="Ubiquitin-conjugating enzyme E2 D3"/>
    <property type="match status" value="1"/>
</dbReference>
<sequence>MAHTRIQRELHEMAKDPPSNCSAGLIDSGDLFHWQAVIVGPENTPFEGGMFNLNITFPNDYPFKPPAVQFLTKIYHPNINDVGHICLNILGAQWSPALSVAKVLLSICVLMCEPNPDDPLMPDVASVYKSNRFQYNATARKWTKEYAME</sequence>
<dbReference type="Gene3D" id="3.10.110.10">
    <property type="entry name" value="Ubiquitin Conjugating Enzyme"/>
    <property type="match status" value="1"/>
</dbReference>
<dbReference type="GO" id="GO:0005524">
    <property type="term" value="F:ATP binding"/>
    <property type="evidence" value="ECO:0007669"/>
    <property type="project" value="UniProtKB-UniRule"/>
</dbReference>
<proteinExistence type="inferred from homology"/>
<keyword evidence="2 4" id="KW-0833">Ubl conjugation pathway</keyword>
<dbReference type="SUPFAM" id="SSF54495">
    <property type="entry name" value="UBC-like"/>
    <property type="match status" value="1"/>
</dbReference>
<comment type="caution">
    <text evidence="6">The sequence shown here is derived from an EMBL/GenBank/DDBJ whole genome shotgun (WGS) entry which is preliminary data.</text>
</comment>
<dbReference type="PANTHER" id="PTHR24068">
    <property type="entry name" value="UBIQUITIN-CONJUGATING ENZYME E2"/>
    <property type="match status" value="1"/>
</dbReference>
<dbReference type="SMART" id="SM00212">
    <property type="entry name" value="UBCc"/>
    <property type="match status" value="1"/>
</dbReference>
<reference evidence="6" key="2">
    <citation type="submission" date="2021-09" db="EMBL/GenBank/DDBJ databases">
        <authorList>
            <person name="Jia N."/>
            <person name="Wang J."/>
            <person name="Shi W."/>
            <person name="Du L."/>
            <person name="Sun Y."/>
            <person name="Zhan W."/>
            <person name="Jiang J."/>
            <person name="Wang Q."/>
            <person name="Zhang B."/>
            <person name="Ji P."/>
            <person name="Sakyi L.B."/>
            <person name="Cui X."/>
            <person name="Yuan T."/>
            <person name="Jiang B."/>
            <person name="Yang W."/>
            <person name="Lam T.T.-Y."/>
            <person name="Chang Q."/>
            <person name="Ding S."/>
            <person name="Wang X."/>
            <person name="Zhu J."/>
            <person name="Ruan X."/>
            <person name="Zhao L."/>
            <person name="Wei J."/>
            <person name="Que T."/>
            <person name="Du C."/>
            <person name="Cheng J."/>
            <person name="Dai P."/>
            <person name="Han X."/>
            <person name="Huang E."/>
            <person name="Gao Y."/>
            <person name="Liu J."/>
            <person name="Shao H."/>
            <person name="Ye R."/>
            <person name="Li L."/>
            <person name="Wei W."/>
            <person name="Wang X."/>
            <person name="Wang C."/>
            <person name="Huo Q."/>
            <person name="Li W."/>
            <person name="Guo W."/>
            <person name="Chen H."/>
            <person name="Chen S."/>
            <person name="Zhou L."/>
            <person name="Zhou L."/>
            <person name="Ni X."/>
            <person name="Tian J."/>
            <person name="Zhou Y."/>
            <person name="Sheng Y."/>
            <person name="Liu T."/>
            <person name="Pan Y."/>
            <person name="Xia L."/>
            <person name="Li J."/>
            <person name="Zhao F."/>
            <person name="Cao W."/>
        </authorList>
    </citation>
    <scope>NUCLEOTIDE SEQUENCE</scope>
    <source>
        <strain evidence="6">Rsan-2018</strain>
        <tissue evidence="6">Larvae</tissue>
    </source>
</reference>
<evidence type="ECO:0000313" key="7">
    <source>
        <dbReference type="Proteomes" id="UP000821837"/>
    </source>
</evidence>
<dbReference type="OrthoDB" id="6406599at2759"/>
<evidence type="ECO:0000256" key="4">
    <source>
        <dbReference type="RuleBase" id="RU362109"/>
    </source>
</evidence>
<dbReference type="Pfam" id="PF00179">
    <property type="entry name" value="UQ_con"/>
    <property type="match status" value="1"/>
</dbReference>
<dbReference type="PROSITE" id="PS50127">
    <property type="entry name" value="UBC_2"/>
    <property type="match status" value="1"/>
</dbReference>
<dbReference type="InterPro" id="IPR023313">
    <property type="entry name" value="UBQ-conjugating_AS"/>
</dbReference>
<dbReference type="AlphaFoldDB" id="A0A9D4PJN1"/>
<evidence type="ECO:0000256" key="2">
    <source>
        <dbReference type="ARBA" id="ARBA00022786"/>
    </source>
</evidence>
<name>A0A9D4PJN1_RHISA</name>
<protein>
    <recommendedName>
        <fullName evidence="5">UBC core domain-containing protein</fullName>
    </recommendedName>
</protein>
<keyword evidence="4" id="KW-0067">ATP-binding</keyword>
<keyword evidence="7" id="KW-1185">Reference proteome</keyword>
<dbReference type="PROSITE" id="PS00183">
    <property type="entry name" value="UBC_1"/>
    <property type="match status" value="1"/>
</dbReference>
<keyword evidence="1" id="KW-0808">Transferase</keyword>
<keyword evidence="4" id="KW-0547">Nucleotide-binding</keyword>
<evidence type="ECO:0000313" key="6">
    <source>
        <dbReference type="EMBL" id="KAH7944442.1"/>
    </source>
</evidence>
<feature type="domain" description="UBC core" evidence="5">
    <location>
        <begin position="1"/>
        <end position="148"/>
    </location>
</feature>
<evidence type="ECO:0000256" key="3">
    <source>
        <dbReference type="PROSITE-ProRule" id="PRU10133"/>
    </source>
</evidence>
<dbReference type="Proteomes" id="UP000821837">
    <property type="component" value="Unassembled WGS sequence"/>
</dbReference>